<dbReference type="EMBL" id="LEQJ01000033">
    <property type="protein sequence ID" value="RBS24923.1"/>
    <property type="molecule type" value="Genomic_DNA"/>
</dbReference>
<gene>
    <name evidence="2" type="ORF">EB12_02969</name>
</gene>
<dbReference type="Proteomes" id="UP000253144">
    <property type="component" value="Unassembled WGS sequence"/>
</dbReference>
<evidence type="ECO:0000259" key="1">
    <source>
        <dbReference type="PROSITE" id="PS50911"/>
    </source>
</evidence>
<feature type="domain" description="Peptidase C51" evidence="1">
    <location>
        <begin position="1"/>
        <end position="51"/>
    </location>
</feature>
<accession>A0A3F3NKB8</accession>
<reference evidence="2 3" key="1">
    <citation type="submission" date="2015-06" db="EMBL/GenBank/DDBJ databases">
        <title>The Genome Sequence of Enterococcus faecium 131EA1.</title>
        <authorList>
            <consortium name="The Broad Institute Genomics Platform"/>
            <consortium name="The Broad Institute Genome Sequencing Center for Infectious Disease"/>
            <person name="Earl A.M."/>
            <person name="Van Tyne D."/>
            <person name="Lebreton F."/>
            <person name="Saavedra J.T."/>
            <person name="Gilmore M.S."/>
            <person name="Manson Mcguire A."/>
            <person name="Clock S."/>
            <person name="Crupain M."/>
            <person name="Rangan U."/>
            <person name="Young S."/>
            <person name="Abouelleil A."/>
            <person name="Cao P."/>
            <person name="Chapman S.B."/>
            <person name="Griggs A."/>
            <person name="Priest M."/>
            <person name="Shea T."/>
            <person name="Wortman J."/>
            <person name="Nusbaum C."/>
            <person name="Birren B."/>
        </authorList>
    </citation>
    <scope>NUCLEOTIDE SEQUENCE [LARGE SCALE GENOMIC DNA]</scope>
    <source>
        <strain evidence="2 3">131EA1</strain>
    </source>
</reference>
<dbReference type="PROSITE" id="PS50911">
    <property type="entry name" value="CHAP"/>
    <property type="match status" value="1"/>
</dbReference>
<organism evidence="2 3">
    <name type="scientific">Enterococcus faecium</name>
    <name type="common">Streptococcus faecium</name>
    <dbReference type="NCBI Taxonomy" id="1352"/>
    <lineage>
        <taxon>Bacteria</taxon>
        <taxon>Bacillati</taxon>
        <taxon>Bacillota</taxon>
        <taxon>Bacilli</taxon>
        <taxon>Lactobacillales</taxon>
        <taxon>Enterococcaceae</taxon>
        <taxon>Enterococcus</taxon>
    </lineage>
</organism>
<dbReference type="Gene3D" id="3.90.1720.60">
    <property type="match status" value="1"/>
</dbReference>
<evidence type="ECO:0000313" key="2">
    <source>
        <dbReference type="EMBL" id="RBS24923.1"/>
    </source>
</evidence>
<evidence type="ECO:0000313" key="3">
    <source>
        <dbReference type="Proteomes" id="UP000253144"/>
    </source>
</evidence>
<protein>
    <recommendedName>
        <fullName evidence="1">Peptidase C51 domain-containing protein</fullName>
    </recommendedName>
</protein>
<proteinExistence type="predicted"/>
<comment type="caution">
    <text evidence="2">The sequence shown here is derived from an EMBL/GenBank/DDBJ whole genome shotgun (WGS) entry which is preliminary data.</text>
</comment>
<sequence>MYGHTGIITDVSNSGQSFSTVEQNAEQGRIMARYQRTYNQTKIRSLVRKVK</sequence>
<dbReference type="InterPro" id="IPR007921">
    <property type="entry name" value="CHAP_dom"/>
</dbReference>
<name>A0A3F3NKB8_ENTFC</name>
<dbReference type="AlphaFoldDB" id="A0A3F3NKB8"/>